<dbReference type="OrthoDB" id="15478at2759"/>
<feature type="short sequence motif" description="GXSXG" evidence="5">
    <location>
        <begin position="312"/>
        <end position="316"/>
    </location>
</feature>
<dbReference type="EMBL" id="KV417277">
    <property type="protein sequence ID" value="KZO97960.1"/>
    <property type="molecule type" value="Genomic_DNA"/>
</dbReference>
<feature type="active site" description="Proton acceptor" evidence="5">
    <location>
        <position position="459"/>
    </location>
</feature>
<feature type="compositionally biased region" description="Polar residues" evidence="7">
    <location>
        <begin position="688"/>
        <end position="710"/>
    </location>
</feature>
<organism evidence="9 10">
    <name type="scientific">Calocera viscosa (strain TUFC12733)</name>
    <dbReference type="NCBI Taxonomy" id="1330018"/>
    <lineage>
        <taxon>Eukaryota</taxon>
        <taxon>Fungi</taxon>
        <taxon>Dikarya</taxon>
        <taxon>Basidiomycota</taxon>
        <taxon>Agaricomycotina</taxon>
        <taxon>Dacrymycetes</taxon>
        <taxon>Dacrymycetales</taxon>
        <taxon>Dacrymycetaceae</taxon>
        <taxon>Calocera</taxon>
    </lineage>
</organism>
<accession>A0A167NQP8</accession>
<keyword evidence="6" id="KW-1133">Transmembrane helix</keyword>
<keyword evidence="2 5" id="KW-0378">Hydrolase</keyword>
<comment type="caution">
    <text evidence="5">Lacks conserved residue(s) required for the propagation of feature annotation.</text>
</comment>
<dbReference type="GO" id="GO:0016020">
    <property type="term" value="C:membrane"/>
    <property type="evidence" value="ECO:0007669"/>
    <property type="project" value="UniProtKB-SubCell"/>
</dbReference>
<evidence type="ECO:0000256" key="7">
    <source>
        <dbReference type="SAM" id="MobiDB-lite"/>
    </source>
</evidence>
<dbReference type="PANTHER" id="PTHR14226:SF66">
    <property type="entry name" value="TRIACYLGLYCEROL LIPASE PTL2"/>
    <property type="match status" value="1"/>
</dbReference>
<dbReference type="GO" id="GO:0004806">
    <property type="term" value="F:triacylglycerol lipase activity"/>
    <property type="evidence" value="ECO:0007669"/>
    <property type="project" value="InterPro"/>
</dbReference>
<evidence type="ECO:0000256" key="1">
    <source>
        <dbReference type="ARBA" id="ARBA00006104"/>
    </source>
</evidence>
<evidence type="ECO:0000256" key="4">
    <source>
        <dbReference type="ARBA" id="ARBA00023098"/>
    </source>
</evidence>
<dbReference type="CDD" id="cd07232">
    <property type="entry name" value="Pat_PLPL"/>
    <property type="match status" value="1"/>
</dbReference>
<protein>
    <recommendedName>
        <fullName evidence="6">Patatin-like phospholipase domain-containing protein</fullName>
        <ecNumber evidence="6">3.1.1.-</ecNumber>
    </recommendedName>
</protein>
<name>A0A167NQP8_CALVF</name>
<evidence type="ECO:0000256" key="5">
    <source>
        <dbReference type="PROSITE-ProRule" id="PRU01161"/>
    </source>
</evidence>
<feature type="region of interest" description="Disordered" evidence="7">
    <location>
        <begin position="768"/>
        <end position="831"/>
    </location>
</feature>
<evidence type="ECO:0000256" key="6">
    <source>
        <dbReference type="RuleBase" id="RU362055"/>
    </source>
</evidence>
<feature type="domain" description="PNPLA" evidence="8">
    <location>
        <begin position="281"/>
        <end position="472"/>
    </location>
</feature>
<dbReference type="GO" id="GO:0016042">
    <property type="term" value="P:lipid catabolic process"/>
    <property type="evidence" value="ECO:0007669"/>
    <property type="project" value="UniProtKB-UniRule"/>
</dbReference>
<dbReference type="Pfam" id="PF01734">
    <property type="entry name" value="Patatin"/>
    <property type="match status" value="1"/>
</dbReference>
<feature type="region of interest" description="Disordered" evidence="7">
    <location>
        <begin position="640"/>
        <end position="749"/>
    </location>
</feature>
<feature type="active site" description="Nucleophile" evidence="5">
    <location>
        <position position="314"/>
    </location>
</feature>
<keyword evidence="4 5" id="KW-0443">Lipid metabolism</keyword>
<sequence length="831" mass="93655">MPSQEDEASTSIQVTTNPMENELWNTDYVNEEHISAFARALSSEDIIEPESPAVSPLDERRSPPPFRVRKVSAVSDFAPISAKVKRQTAPAPHGRAQELSFKIFRWPLLTILFLVIFTEFYLYVLLRQAVNLFEWLLAWRGRKRLLRRKLRTATTYEEWKAAAAMMDEYMDFNTWKHIDEDSYYDWQLVKKVRRSLRILKEKDDIRGLMSILEVCLRPNFAGTESARLYSETFYGTKTLLESYLSIVESSLAAVRNSDDITTEEKRKFFRDVNRNLGTSALCLSGGATFGYYSFGVVKAFLDANLLPRVIAGTSAGGLVAALTCTRTDDELKQLLVPRLADKITACEDPFRVWFKRFWKTGARFDTVAWARKATFFTRGSLTFREAYERTGRALNISVIPFDQHSPTKLLNYLTAPDCVIWSAIIASAAVPGILNPVVLMQKTKDGLIVPWNWGSKFKDGSLRVDIPLQSLNILFNVNHPIVSQVNPHVHLFFFAPRGSPGRPVAHRKGKGWRGGFFFSAAEQYLKLELTKNFKVIRDLELMPQLLGQDWSSVFLQRFDGSVTIWPKTRFMDWINILTDPDEKELERKLRVGELVTWPKLHMIENRFRLEREILRGRLAVRQIAMSRTAGLGLTIDQSRTGPAVAVEKPTPDGDVRRDRIKPKRQISIDSDAESGFNNGQGLLRRSRLTGSSVTSPTSDNASIRSVQSMPPSLGWLNAPVSTRKRRGGRVSPGNGEAKAANGSATPAHARSPSFISLLRSPFASAFTFHRSPQSTPPEIKEELAETEQPVDDSSSSDTETDIAWLADRAARASPSFMRLDDEGGMDEGDDA</sequence>
<dbReference type="EC" id="3.1.1.-" evidence="6"/>
<comment type="subcellular location">
    <subcellularLocation>
        <location evidence="6">Membrane</location>
        <topology evidence="6">Single-pass membrane protein</topology>
    </subcellularLocation>
</comment>
<comment type="function">
    <text evidence="6">Lipid hydrolase.</text>
</comment>
<keyword evidence="6" id="KW-0472">Membrane</keyword>
<feature type="transmembrane region" description="Helical" evidence="6">
    <location>
        <begin position="103"/>
        <end position="126"/>
    </location>
</feature>
<keyword evidence="3 5" id="KW-0442">Lipid degradation</keyword>
<evidence type="ECO:0000256" key="3">
    <source>
        <dbReference type="ARBA" id="ARBA00022963"/>
    </source>
</evidence>
<dbReference type="PROSITE" id="PS51635">
    <property type="entry name" value="PNPLA"/>
    <property type="match status" value="1"/>
</dbReference>
<dbReference type="STRING" id="1330018.A0A167NQP8"/>
<dbReference type="GO" id="GO:0006641">
    <property type="term" value="P:triglyceride metabolic process"/>
    <property type="evidence" value="ECO:0007669"/>
    <property type="project" value="UniProtKB-ARBA"/>
</dbReference>
<dbReference type="Proteomes" id="UP000076738">
    <property type="component" value="Unassembled WGS sequence"/>
</dbReference>
<evidence type="ECO:0000259" key="8">
    <source>
        <dbReference type="PROSITE" id="PS51635"/>
    </source>
</evidence>
<dbReference type="Gene3D" id="3.40.1090.10">
    <property type="entry name" value="Cytosolic phospholipase A2 catalytic domain"/>
    <property type="match status" value="2"/>
</dbReference>
<dbReference type="InterPro" id="IPR016035">
    <property type="entry name" value="Acyl_Trfase/lysoPLipase"/>
</dbReference>
<evidence type="ECO:0000313" key="10">
    <source>
        <dbReference type="Proteomes" id="UP000076738"/>
    </source>
</evidence>
<reference evidence="9 10" key="1">
    <citation type="journal article" date="2016" name="Mol. Biol. Evol.">
        <title>Comparative Genomics of Early-Diverging Mushroom-Forming Fungi Provides Insights into the Origins of Lignocellulose Decay Capabilities.</title>
        <authorList>
            <person name="Nagy L.G."/>
            <person name="Riley R."/>
            <person name="Tritt A."/>
            <person name="Adam C."/>
            <person name="Daum C."/>
            <person name="Floudas D."/>
            <person name="Sun H."/>
            <person name="Yadav J.S."/>
            <person name="Pangilinan J."/>
            <person name="Larsson K.H."/>
            <person name="Matsuura K."/>
            <person name="Barry K."/>
            <person name="Labutti K."/>
            <person name="Kuo R."/>
            <person name="Ohm R.A."/>
            <person name="Bhattacharya S.S."/>
            <person name="Shirouzu T."/>
            <person name="Yoshinaga Y."/>
            <person name="Martin F.M."/>
            <person name="Grigoriev I.V."/>
            <person name="Hibbett D.S."/>
        </authorList>
    </citation>
    <scope>NUCLEOTIDE SEQUENCE [LARGE SCALE GENOMIC DNA]</scope>
    <source>
        <strain evidence="9 10">TUFC12733</strain>
    </source>
</reference>
<dbReference type="SUPFAM" id="SSF52151">
    <property type="entry name" value="FabD/lysophospholipase-like"/>
    <property type="match status" value="1"/>
</dbReference>
<gene>
    <name evidence="9" type="ORF">CALVIDRAFT_535559</name>
</gene>
<keyword evidence="10" id="KW-1185">Reference proteome</keyword>
<dbReference type="InterPro" id="IPR050301">
    <property type="entry name" value="NTE"/>
</dbReference>
<dbReference type="InterPro" id="IPR002641">
    <property type="entry name" value="PNPLA_dom"/>
</dbReference>
<dbReference type="InterPro" id="IPR021771">
    <property type="entry name" value="Triacylglycerol_lipase_N"/>
</dbReference>
<dbReference type="AlphaFoldDB" id="A0A167NQP8"/>
<feature type="compositionally biased region" description="Acidic residues" evidence="7">
    <location>
        <begin position="822"/>
        <end position="831"/>
    </location>
</feature>
<keyword evidence="6" id="KW-0812">Transmembrane</keyword>
<evidence type="ECO:0000313" key="9">
    <source>
        <dbReference type="EMBL" id="KZO97960.1"/>
    </source>
</evidence>
<proteinExistence type="inferred from homology"/>
<comment type="similarity">
    <text evidence="1 6">Belongs to the PLPL family.</text>
</comment>
<dbReference type="Pfam" id="PF11815">
    <property type="entry name" value="DUF3336"/>
    <property type="match status" value="1"/>
</dbReference>
<dbReference type="PANTHER" id="PTHR14226">
    <property type="entry name" value="NEUROPATHY TARGET ESTERASE/SWISS CHEESE D.MELANOGASTER"/>
    <property type="match status" value="1"/>
</dbReference>
<evidence type="ECO:0000256" key="2">
    <source>
        <dbReference type="ARBA" id="ARBA00022801"/>
    </source>
</evidence>